<comment type="caution">
    <text evidence="8">The sequence shown here is derived from an EMBL/GenBank/DDBJ whole genome shotgun (WGS) entry which is preliminary data.</text>
</comment>
<evidence type="ECO:0000256" key="1">
    <source>
        <dbReference type="ARBA" id="ARBA00004141"/>
    </source>
</evidence>
<evidence type="ECO:0000313" key="9">
    <source>
        <dbReference type="Proteomes" id="UP001165367"/>
    </source>
</evidence>
<keyword evidence="3" id="KW-0479">Metal-binding</keyword>
<organism evidence="8 9">
    <name type="scientific">Terrimonas ginsenosidimutans</name>
    <dbReference type="NCBI Taxonomy" id="2908004"/>
    <lineage>
        <taxon>Bacteria</taxon>
        <taxon>Pseudomonadati</taxon>
        <taxon>Bacteroidota</taxon>
        <taxon>Chitinophagia</taxon>
        <taxon>Chitinophagales</taxon>
        <taxon>Chitinophagaceae</taxon>
        <taxon>Terrimonas</taxon>
    </lineage>
</organism>
<comment type="subcellular location">
    <subcellularLocation>
        <location evidence="1">Membrane</location>
        <topology evidence="1">Multi-pass membrane protein</topology>
    </subcellularLocation>
</comment>
<sequence length="242" mass="26742">MTHSYNISGMTCNSCVARVKSELLKLGNIESAEVQLTAPQATITMNQHINTGKLQEAVSKAGHYTISEADGGMHDMSQEATAEKNSYFPIFLIFGYITGISLLIQFASGTFNWMQWMSHFMGGFFLVFSFFKLMNLRGFAEGYRSYDIVAKAMPAWGFIYPFVELALGIAFLISFQPLATNIVTLVVMAISSVGVIQNLMKNSPFQCACLGTVIKLPLSKVTLFEDLLMVAMSAVMVIKMWS</sequence>
<evidence type="ECO:0000256" key="4">
    <source>
        <dbReference type="ARBA" id="ARBA00022989"/>
    </source>
</evidence>
<evidence type="ECO:0000256" key="3">
    <source>
        <dbReference type="ARBA" id="ARBA00022723"/>
    </source>
</evidence>
<dbReference type="InterPro" id="IPR017969">
    <property type="entry name" value="Heavy-metal-associated_CS"/>
</dbReference>
<dbReference type="InterPro" id="IPR009908">
    <property type="entry name" value="Methylamine_util_MauE"/>
</dbReference>
<evidence type="ECO:0000256" key="6">
    <source>
        <dbReference type="SAM" id="Phobius"/>
    </source>
</evidence>
<dbReference type="CDD" id="cd00371">
    <property type="entry name" value="HMA"/>
    <property type="match status" value="1"/>
</dbReference>
<keyword evidence="5 6" id="KW-0472">Membrane</keyword>
<dbReference type="RefSeq" id="WP_237873441.1">
    <property type="nucleotide sequence ID" value="NZ_JAKLTR010000009.1"/>
</dbReference>
<dbReference type="Pfam" id="PF00403">
    <property type="entry name" value="HMA"/>
    <property type="match status" value="1"/>
</dbReference>
<dbReference type="Pfam" id="PF07291">
    <property type="entry name" value="MauE"/>
    <property type="match status" value="1"/>
</dbReference>
<dbReference type="SUPFAM" id="SSF55008">
    <property type="entry name" value="HMA, heavy metal-associated domain"/>
    <property type="match status" value="1"/>
</dbReference>
<keyword evidence="9" id="KW-1185">Reference proteome</keyword>
<protein>
    <submittedName>
        <fullName evidence="8">Cation transporter</fullName>
    </submittedName>
</protein>
<proteinExistence type="predicted"/>
<evidence type="ECO:0000256" key="2">
    <source>
        <dbReference type="ARBA" id="ARBA00022692"/>
    </source>
</evidence>
<feature type="transmembrane region" description="Helical" evidence="6">
    <location>
        <begin position="181"/>
        <end position="200"/>
    </location>
</feature>
<dbReference type="Gene3D" id="3.30.70.100">
    <property type="match status" value="1"/>
</dbReference>
<dbReference type="InterPro" id="IPR036163">
    <property type="entry name" value="HMA_dom_sf"/>
</dbReference>
<name>A0ABS9KTD3_9BACT</name>
<feature type="transmembrane region" description="Helical" evidence="6">
    <location>
        <begin position="155"/>
        <end position="175"/>
    </location>
</feature>
<keyword evidence="2 6" id="KW-0812">Transmembrane</keyword>
<evidence type="ECO:0000256" key="5">
    <source>
        <dbReference type="ARBA" id="ARBA00023136"/>
    </source>
</evidence>
<evidence type="ECO:0000313" key="8">
    <source>
        <dbReference type="EMBL" id="MCG2615555.1"/>
    </source>
</evidence>
<feature type="transmembrane region" description="Helical" evidence="6">
    <location>
        <begin position="86"/>
        <end position="107"/>
    </location>
</feature>
<dbReference type="PROSITE" id="PS01047">
    <property type="entry name" value="HMA_1"/>
    <property type="match status" value="1"/>
</dbReference>
<dbReference type="EMBL" id="JAKLTR010000009">
    <property type="protein sequence ID" value="MCG2615555.1"/>
    <property type="molecule type" value="Genomic_DNA"/>
</dbReference>
<dbReference type="PROSITE" id="PS50846">
    <property type="entry name" value="HMA_2"/>
    <property type="match status" value="1"/>
</dbReference>
<evidence type="ECO:0000259" key="7">
    <source>
        <dbReference type="PROSITE" id="PS50846"/>
    </source>
</evidence>
<gene>
    <name evidence="8" type="ORF">LZZ85_14740</name>
</gene>
<dbReference type="InterPro" id="IPR006121">
    <property type="entry name" value="HMA_dom"/>
</dbReference>
<dbReference type="Proteomes" id="UP001165367">
    <property type="component" value="Unassembled WGS sequence"/>
</dbReference>
<feature type="domain" description="HMA" evidence="7">
    <location>
        <begin position="1"/>
        <end position="66"/>
    </location>
</feature>
<feature type="transmembrane region" description="Helical" evidence="6">
    <location>
        <begin position="113"/>
        <end position="134"/>
    </location>
</feature>
<reference evidence="8" key="1">
    <citation type="submission" date="2022-01" db="EMBL/GenBank/DDBJ databases">
        <authorList>
            <person name="Jo J.-H."/>
            <person name="Im W.-T."/>
        </authorList>
    </citation>
    <scope>NUCLEOTIDE SEQUENCE</scope>
    <source>
        <strain evidence="8">NA20</strain>
    </source>
</reference>
<accession>A0ABS9KTD3</accession>
<keyword evidence="4 6" id="KW-1133">Transmembrane helix</keyword>